<dbReference type="SUPFAM" id="SSF53335">
    <property type="entry name" value="S-adenosyl-L-methionine-dependent methyltransferases"/>
    <property type="match status" value="1"/>
</dbReference>
<accession>M1I8L0</accession>
<feature type="active site" evidence="4">
    <location>
        <position position="84"/>
    </location>
</feature>
<evidence type="ECO:0000256" key="1">
    <source>
        <dbReference type="ARBA" id="ARBA00022603"/>
    </source>
</evidence>
<dbReference type="Pfam" id="PF00145">
    <property type="entry name" value="DNA_methylase"/>
    <property type="match status" value="1"/>
</dbReference>
<protein>
    <submittedName>
        <fullName evidence="5">Cytosine-specific methyltransferase</fullName>
    </submittedName>
</protein>
<sequence length="363" mass="41461">MRTKYRIFIVCMLMSMKALELFAGIGGITHGLRGYVEPIAFCEYEKDASSFLSQRGLPVHGDITKFDASVYKNKIDIVTAGWPCTGFSTAGKGTGFEHEASGLWTEVVRVVKESEPKYVFLENSHVLAQTKNLKVIIHDLDILGYDTRWWTCRSNDVNVGAHHNRYRWFMLAEKKGSVTKFVKIQVKKFNWSGDFKEKQISENSHENKQLIKFMGNSVVPDQVRYAFESMSDMILEGSLVNDKDEIVKVGYSKDGIMYKIPIEHKIIPKLNIVLTPRDPPEGHKAREEAIIKSPILMTYWNTPAFCYHKSARGAKILTKRQKNNLHTQIKFCPGGSDDGYLSGRFCAWLMGYDDEYLGDLMHY</sequence>
<dbReference type="PANTHER" id="PTHR46098:SF1">
    <property type="entry name" value="TRNA (CYTOSINE(38)-C(5))-METHYLTRANSFERASE"/>
    <property type="match status" value="1"/>
</dbReference>
<evidence type="ECO:0000256" key="4">
    <source>
        <dbReference type="PROSITE-ProRule" id="PRU01016"/>
    </source>
</evidence>
<dbReference type="PANTHER" id="PTHR46098">
    <property type="entry name" value="TRNA (CYTOSINE(38)-C(5))-METHYLTRANSFERASE"/>
    <property type="match status" value="1"/>
</dbReference>
<dbReference type="EMBL" id="JX997183">
    <property type="protein sequence ID" value="AGE58854.1"/>
    <property type="molecule type" value="Genomic_DNA"/>
</dbReference>
<dbReference type="REBASE" id="60607">
    <property type="entry name" value="M.CviNYs1ORF711P"/>
</dbReference>
<dbReference type="KEGG" id="vg:40525725"/>
<dbReference type="InterPro" id="IPR029063">
    <property type="entry name" value="SAM-dependent_MTases_sf"/>
</dbReference>
<dbReference type="InterPro" id="IPR001525">
    <property type="entry name" value="C5_MeTfrase"/>
</dbReference>
<dbReference type="PRINTS" id="PR00105">
    <property type="entry name" value="C5METTRFRASE"/>
</dbReference>
<keyword evidence="1 4" id="KW-0489">Methyltransferase</keyword>
<dbReference type="RefSeq" id="YP_009665499.1">
    <property type="nucleotide sequence ID" value="NC_043235.1"/>
</dbReference>
<keyword evidence="3 4" id="KW-0949">S-adenosyl-L-methionine</keyword>
<dbReference type="InterPro" id="IPR018117">
    <property type="entry name" value="C5_DNA_meth_AS"/>
</dbReference>
<dbReference type="PROSITE" id="PS00094">
    <property type="entry name" value="C5_MTASE_1"/>
    <property type="match status" value="1"/>
</dbReference>
<gene>
    <name evidence="5" type="primary">NYs-1_711L</name>
    <name evidence="5" type="ORF">PBCVNYs1_711L</name>
</gene>
<reference evidence="5" key="1">
    <citation type="submission" date="2012-10" db="EMBL/GenBank/DDBJ databases">
        <title>Towards defining the chloroviruses: a genomic journey through a genus of large DNA viruses.</title>
        <authorList>
            <person name="Jeanniard A."/>
            <person name="Dunigan D.D."/>
            <person name="Gurnon J.R."/>
            <person name="Agarkova I."/>
            <person name="Kang M."/>
            <person name="Vitek J."/>
            <person name="Duncan G."/>
            <person name="McClung O.W."/>
            <person name="Larsen M."/>
            <person name="Claverie J.-M."/>
            <person name="Van Etten J.L."/>
            <person name="Blanc G."/>
        </authorList>
    </citation>
    <scope>NUCLEOTIDE SEQUENCE</scope>
</reference>
<dbReference type="InterPro" id="IPR050750">
    <property type="entry name" value="C5-MTase"/>
</dbReference>
<evidence type="ECO:0000313" key="5">
    <source>
        <dbReference type="EMBL" id="AGE58854.1"/>
    </source>
</evidence>
<comment type="similarity">
    <text evidence="4">Belongs to the class I-like SAM-binding methyltransferase superfamily. C5-methyltransferase family.</text>
</comment>
<organism evidence="5">
    <name type="scientific">Paramecium bursaria Chlorella virus NYs1</name>
    <dbReference type="NCBI Taxonomy" id="83442"/>
    <lineage>
        <taxon>Viruses</taxon>
        <taxon>Varidnaviria</taxon>
        <taxon>Bamfordvirae</taxon>
        <taxon>Nucleocytoviricota</taxon>
        <taxon>Megaviricetes</taxon>
        <taxon>Algavirales</taxon>
        <taxon>Phycodnaviridae</taxon>
        <taxon>Chlorovirus</taxon>
        <taxon>Chlorovirus newyorkense</taxon>
    </lineage>
</organism>
<dbReference type="GO" id="GO:0008168">
    <property type="term" value="F:methyltransferase activity"/>
    <property type="evidence" value="ECO:0007669"/>
    <property type="project" value="UniProtKB-KW"/>
</dbReference>
<evidence type="ECO:0000256" key="2">
    <source>
        <dbReference type="ARBA" id="ARBA00022679"/>
    </source>
</evidence>
<dbReference type="Gene3D" id="3.40.50.150">
    <property type="entry name" value="Vaccinia Virus protein VP39"/>
    <property type="match status" value="1"/>
</dbReference>
<name>M1I8L0_9PHYC</name>
<dbReference type="GO" id="GO:0032259">
    <property type="term" value="P:methylation"/>
    <property type="evidence" value="ECO:0007669"/>
    <property type="project" value="UniProtKB-KW"/>
</dbReference>
<proteinExistence type="inferred from homology"/>
<keyword evidence="2 4" id="KW-0808">Transferase</keyword>
<evidence type="ECO:0000256" key="3">
    <source>
        <dbReference type="ARBA" id="ARBA00022691"/>
    </source>
</evidence>
<dbReference type="GeneID" id="40525725"/>
<dbReference type="PROSITE" id="PS51679">
    <property type="entry name" value="SAM_MT_C5"/>
    <property type="match status" value="1"/>
</dbReference>